<evidence type="ECO:0000313" key="3">
    <source>
        <dbReference type="Proteomes" id="UP000829476"/>
    </source>
</evidence>
<dbReference type="RefSeq" id="WP_242936697.1">
    <property type="nucleotide sequence ID" value="NZ_CP094326.1"/>
</dbReference>
<dbReference type="EMBL" id="CP094326">
    <property type="protein sequence ID" value="UNY98290.1"/>
    <property type="molecule type" value="Genomic_DNA"/>
</dbReference>
<reference evidence="2 3" key="1">
    <citation type="journal article" date="2018" name="Int. J. Syst. Evol. Microbiol.">
        <title>Zhouia spongiae sp. nov., isolated from a marine sponge.</title>
        <authorList>
            <person name="Zhuang L."/>
            <person name="Lin B."/>
            <person name="Qin F."/>
            <person name="Luo L."/>
        </authorList>
    </citation>
    <scope>NUCLEOTIDE SEQUENCE [LARGE SCALE GENOMIC DNA]</scope>
    <source>
        <strain evidence="2 3">HN-Y44</strain>
    </source>
</reference>
<sequence>MKLLFTHLLCWRACLALSALFLYQDDTNPQTTVFVDQIIENADVPLAIIDANQKNKADLEAGPEIFNVPGDHGVYIVSEFPMAFPVNTISHATVDVGNNLLPKVLSEDSPVHAYGKI</sequence>
<name>A0ABY3YL04_9FLAO</name>
<keyword evidence="3" id="KW-1185">Reference proteome</keyword>
<organism evidence="2 3">
    <name type="scientific">Zhouia spongiae</name>
    <dbReference type="NCBI Taxonomy" id="2202721"/>
    <lineage>
        <taxon>Bacteria</taxon>
        <taxon>Pseudomonadati</taxon>
        <taxon>Bacteroidota</taxon>
        <taxon>Flavobacteriia</taxon>
        <taxon>Flavobacteriales</taxon>
        <taxon>Flavobacteriaceae</taxon>
        <taxon>Zhouia</taxon>
    </lineage>
</organism>
<protein>
    <submittedName>
        <fullName evidence="2">Uncharacterized protein</fullName>
    </submittedName>
</protein>
<accession>A0ABY3YL04</accession>
<feature type="chain" id="PRO_5046132173" evidence="1">
    <location>
        <begin position="19"/>
        <end position="117"/>
    </location>
</feature>
<evidence type="ECO:0000256" key="1">
    <source>
        <dbReference type="SAM" id="SignalP"/>
    </source>
</evidence>
<proteinExistence type="predicted"/>
<evidence type="ECO:0000313" key="2">
    <source>
        <dbReference type="EMBL" id="UNY98290.1"/>
    </source>
</evidence>
<gene>
    <name evidence="2" type="ORF">MQE36_14505</name>
</gene>
<dbReference type="Proteomes" id="UP000829476">
    <property type="component" value="Chromosome"/>
</dbReference>
<keyword evidence="1" id="KW-0732">Signal</keyword>
<feature type="signal peptide" evidence="1">
    <location>
        <begin position="1"/>
        <end position="18"/>
    </location>
</feature>